<gene>
    <name evidence="1" type="primary">LOC122137575</name>
</gene>
<dbReference type="OrthoDB" id="8873877at2759"/>
<proteinExistence type="predicted"/>
<dbReference type="InterPro" id="IPR033228">
    <property type="entry name" value="SZT2"/>
</dbReference>
<dbReference type="GeneID" id="122137575"/>
<name>A0A9Q9WD09_CYPCA</name>
<reference evidence="1" key="1">
    <citation type="submission" date="2025-08" db="UniProtKB">
        <authorList>
            <consortium name="RefSeq"/>
        </authorList>
    </citation>
    <scope>IDENTIFICATION</scope>
    <source>
        <tissue evidence="1">Muscle</tissue>
    </source>
</reference>
<dbReference type="RefSeq" id="XP_042581145.1">
    <property type="nucleotide sequence ID" value="XM_042725211.1"/>
</dbReference>
<accession>A0A9Q9WD09</accession>
<evidence type="ECO:0000313" key="1">
    <source>
        <dbReference type="RefSeq" id="XP_042581145.1"/>
    </source>
</evidence>
<protein>
    <submittedName>
        <fullName evidence="1">KICSTOR complex protein SZT2-like</fullName>
    </submittedName>
</protein>
<dbReference type="KEGG" id="ccar:122137575"/>
<dbReference type="Proteomes" id="UP001155660">
    <property type="component" value="Chromosome B6"/>
</dbReference>
<dbReference type="AlphaFoldDB" id="A0A9Q9WD09"/>
<organism evidence="1">
    <name type="scientific">Cyprinus carpio</name>
    <name type="common">Common carp</name>
    <dbReference type="NCBI Taxonomy" id="7962"/>
    <lineage>
        <taxon>Eukaryota</taxon>
        <taxon>Metazoa</taxon>
        <taxon>Chordata</taxon>
        <taxon>Craniata</taxon>
        <taxon>Vertebrata</taxon>
        <taxon>Euteleostomi</taxon>
        <taxon>Actinopterygii</taxon>
        <taxon>Neopterygii</taxon>
        <taxon>Teleostei</taxon>
        <taxon>Ostariophysi</taxon>
        <taxon>Cypriniformes</taxon>
        <taxon>Cyprinidae</taxon>
        <taxon>Cyprininae</taxon>
        <taxon>Cyprinus</taxon>
    </lineage>
</organism>
<sequence length="266" mass="29814">MRPQMLVHLQSFNSIPEHYTTPESTNGVPLFYIPPGSTAPVFSLQHSGSKDSSQSQFASYWKPVLSMDANFWQCWLHMHRCIAVILEHDTPVPKHVHNAGSIGSFSTIPCLVFFSHSALTSLLRDWSSLVLVEGYSYVRLIYSASELPPVSFYLVRLISKALCMVLRLGFPIGGCLEATHCVIMAVWFDSVCFWCGVSSFSTDDDSDTEVEAIDVDTELNLVTECWVEPQSGAVCSSLEQQRHFQKLTYQEIPQAISDIIVTDTYM</sequence>
<dbReference type="GO" id="GO:0005777">
    <property type="term" value="C:peroxisome"/>
    <property type="evidence" value="ECO:0007669"/>
    <property type="project" value="InterPro"/>
</dbReference>
<dbReference type="PANTHER" id="PTHR14918:SF3">
    <property type="entry name" value="KICSTOR COMPLEX PROTEIN SZT2"/>
    <property type="match status" value="1"/>
</dbReference>
<dbReference type="PANTHER" id="PTHR14918">
    <property type="entry name" value="KICSTOR COMPLEX PROTEIN SZT2"/>
    <property type="match status" value="1"/>
</dbReference>